<dbReference type="SUPFAM" id="SSF110849">
    <property type="entry name" value="ParB/Sulfiredoxin"/>
    <property type="match status" value="1"/>
</dbReference>
<evidence type="ECO:0000256" key="2">
    <source>
        <dbReference type="ARBA" id="ARBA00022741"/>
    </source>
</evidence>
<proteinExistence type="predicted"/>
<keyword evidence="1" id="KW-0808">Transferase</keyword>
<dbReference type="EMBL" id="DTBP01000023">
    <property type="protein sequence ID" value="HGQ74131.1"/>
    <property type="molecule type" value="Genomic_DNA"/>
</dbReference>
<dbReference type="GO" id="GO:0005524">
    <property type="term" value="F:ATP binding"/>
    <property type="evidence" value="ECO:0007669"/>
    <property type="project" value="UniProtKB-KW"/>
</dbReference>
<gene>
    <name evidence="6" type="ORF">ENU20_03540</name>
</gene>
<dbReference type="Pfam" id="PF02195">
    <property type="entry name" value="ParB_N"/>
    <property type="match status" value="1"/>
</dbReference>
<dbReference type="PANTHER" id="PTHR33375">
    <property type="entry name" value="CHROMOSOME-PARTITIONING PROTEIN PARB-RELATED"/>
    <property type="match status" value="1"/>
</dbReference>
<dbReference type="Gene3D" id="3.90.1530.10">
    <property type="entry name" value="Conserved hypothetical protein from pyrococcus furiosus pfu- 392566-001, ParB domain"/>
    <property type="match status" value="1"/>
</dbReference>
<dbReference type="Pfam" id="PF18231">
    <property type="entry name" value="SerK_C"/>
    <property type="match status" value="1"/>
</dbReference>
<dbReference type="GO" id="GO:0005694">
    <property type="term" value="C:chromosome"/>
    <property type="evidence" value="ECO:0007669"/>
    <property type="project" value="TreeGrafter"/>
</dbReference>
<dbReference type="GO" id="GO:0045881">
    <property type="term" value="P:positive regulation of sporulation resulting in formation of a cellular spore"/>
    <property type="evidence" value="ECO:0007669"/>
    <property type="project" value="TreeGrafter"/>
</dbReference>
<dbReference type="InterPro" id="IPR050336">
    <property type="entry name" value="Chromosome_partition/occlusion"/>
</dbReference>
<evidence type="ECO:0000313" key="6">
    <source>
        <dbReference type="EMBL" id="HGQ74131.1"/>
    </source>
</evidence>
<dbReference type="PANTHER" id="PTHR33375:SF1">
    <property type="entry name" value="CHROMOSOME-PARTITIONING PROTEIN PARB-RELATED"/>
    <property type="match status" value="1"/>
</dbReference>
<comment type="caution">
    <text evidence="6">The sequence shown here is derived from an EMBL/GenBank/DDBJ whole genome shotgun (WGS) entry which is preliminary data.</text>
</comment>
<evidence type="ECO:0000256" key="4">
    <source>
        <dbReference type="ARBA" id="ARBA00022840"/>
    </source>
</evidence>
<dbReference type="GO" id="GO:0016301">
    <property type="term" value="F:kinase activity"/>
    <property type="evidence" value="ECO:0007669"/>
    <property type="project" value="UniProtKB-KW"/>
</dbReference>
<evidence type="ECO:0000256" key="3">
    <source>
        <dbReference type="ARBA" id="ARBA00022777"/>
    </source>
</evidence>
<reference evidence="6" key="1">
    <citation type="journal article" date="2020" name="mSystems">
        <title>Genome- and Community-Level Interaction Insights into Carbon Utilization and Element Cycling Functions of Hydrothermarchaeota in Hydrothermal Sediment.</title>
        <authorList>
            <person name="Zhou Z."/>
            <person name="Liu Y."/>
            <person name="Xu W."/>
            <person name="Pan J."/>
            <person name="Luo Z.H."/>
            <person name="Li M."/>
        </authorList>
    </citation>
    <scope>NUCLEOTIDE SEQUENCE [LARGE SCALE GENOMIC DNA]</scope>
    <source>
        <strain evidence="6">SpSt-648</strain>
    </source>
</reference>
<protein>
    <submittedName>
        <fullName evidence="6">Chromosome partitioning protein ParB</fullName>
    </submittedName>
</protein>
<accession>A0A7C4NNB8</accession>
<dbReference type="GO" id="GO:0007059">
    <property type="term" value="P:chromosome segregation"/>
    <property type="evidence" value="ECO:0007669"/>
    <property type="project" value="TreeGrafter"/>
</dbReference>
<dbReference type="AlphaFoldDB" id="A0A7C4NNB8"/>
<evidence type="ECO:0000256" key="1">
    <source>
        <dbReference type="ARBA" id="ARBA00022679"/>
    </source>
</evidence>
<dbReference type="InterPro" id="IPR023098">
    <property type="entry name" value="SerK/SbnI_C"/>
</dbReference>
<name>A0A7C4NNB8_STAMA</name>
<organism evidence="6">
    <name type="scientific">Staphylothermus marinus</name>
    <dbReference type="NCBI Taxonomy" id="2280"/>
    <lineage>
        <taxon>Archaea</taxon>
        <taxon>Thermoproteota</taxon>
        <taxon>Thermoprotei</taxon>
        <taxon>Desulfurococcales</taxon>
        <taxon>Desulfurococcaceae</taxon>
        <taxon>Staphylothermus</taxon>
    </lineage>
</organism>
<keyword evidence="3" id="KW-0418">Kinase</keyword>
<dbReference type="InterPro" id="IPR003115">
    <property type="entry name" value="ParB_N"/>
</dbReference>
<keyword evidence="2" id="KW-0547">Nucleotide-binding</keyword>
<sequence>MSSRVVVKIPKMNIPVVEVNTQLIELNRLIPHEEIVEGRLKDLVNSITKVQAVDMPLVVAPIPSTDKFLIVDGHHRWAALIELKCRYAPCVVIDYFDERVVLKTWYPAIDGSLKPILDALRNSGVEYYRYECSLIYSLDEILANTAFLVKGYGGDCIAIGKTINDQKIVSKILSDLNLRGEFNLIYYGELEDAINDLMNREVTYVFLRKTISKMEVIETVMHGDVYAPKTTRHILPFIPAKNYIKLDKLC</sequence>
<feature type="domain" description="ParB-like N-terminal" evidence="5">
    <location>
        <begin position="22"/>
        <end position="108"/>
    </location>
</feature>
<dbReference type="Gene3D" id="3.30.1760.10">
    <property type="entry name" value="Conserved hypothetical protein from pyrococcus furiosus pfu- 392566-001, domain 2"/>
    <property type="match status" value="1"/>
</dbReference>
<dbReference type="SMART" id="SM00470">
    <property type="entry name" value="ParB"/>
    <property type="match status" value="1"/>
</dbReference>
<dbReference type="InterPro" id="IPR036086">
    <property type="entry name" value="ParB/Sulfiredoxin_sf"/>
</dbReference>
<dbReference type="InterPro" id="IPR040867">
    <property type="entry name" value="SerK_C"/>
</dbReference>
<evidence type="ECO:0000259" key="5">
    <source>
        <dbReference type="SMART" id="SM00470"/>
    </source>
</evidence>
<keyword evidence="4" id="KW-0067">ATP-binding</keyword>